<accession>A0AC35U3U2</accession>
<evidence type="ECO:0000313" key="2">
    <source>
        <dbReference type="WBParaSite" id="RSKR_0000725200.1"/>
    </source>
</evidence>
<name>A0AC35U3U2_9BILA</name>
<dbReference type="WBParaSite" id="RSKR_0000725200.1">
    <property type="protein sequence ID" value="RSKR_0000725200.1"/>
    <property type="gene ID" value="RSKR_0000725200"/>
</dbReference>
<organism evidence="1 2">
    <name type="scientific">Rhabditophanes sp. KR3021</name>
    <dbReference type="NCBI Taxonomy" id="114890"/>
    <lineage>
        <taxon>Eukaryota</taxon>
        <taxon>Metazoa</taxon>
        <taxon>Ecdysozoa</taxon>
        <taxon>Nematoda</taxon>
        <taxon>Chromadorea</taxon>
        <taxon>Rhabditida</taxon>
        <taxon>Tylenchina</taxon>
        <taxon>Panagrolaimomorpha</taxon>
        <taxon>Strongyloidoidea</taxon>
        <taxon>Alloionematidae</taxon>
        <taxon>Rhabditophanes</taxon>
    </lineage>
</organism>
<proteinExistence type="predicted"/>
<sequence length="306" mass="33084">MACKHGAKYFPVLKTLALPKDSYAGKVCLVTGGGTGIGKAIARTYSMLGGDVVIAARRLDVLKATSEEIEKESGRKVLPIQMDVRDQESIESCIDKIQERFGKIPNVCLNNAAGNFISPTERLSQNAFKTVVEIVLLGSANVTTAIGKRVIADGNIGCSFLYISTPYCRNSAEFVVPSGAAKNGVESLARSLATEWAKHHMRFNVIAPGPIPTKGAFGNLSNMTMEETIKLVSKHIPVGRVGDLQEVANLASYVTSDYASWMNGSVIDFDGGQQYFNHPSAFGAVCHKIPNEQWDAVRTKIDKNKK</sequence>
<protein>
    <submittedName>
        <fullName evidence="2">Peroxisomal trans-2-enoyl-CoA reductase</fullName>
    </submittedName>
</protein>
<evidence type="ECO:0000313" key="1">
    <source>
        <dbReference type="Proteomes" id="UP000095286"/>
    </source>
</evidence>
<dbReference type="Proteomes" id="UP000095286">
    <property type="component" value="Unplaced"/>
</dbReference>
<reference evidence="2" key="1">
    <citation type="submission" date="2016-11" db="UniProtKB">
        <authorList>
            <consortium name="WormBaseParasite"/>
        </authorList>
    </citation>
    <scope>IDENTIFICATION</scope>
    <source>
        <strain evidence="2">KR3021</strain>
    </source>
</reference>